<accession>A0A1S1LWT8</accession>
<proteinExistence type="predicted"/>
<dbReference type="SUPFAM" id="SSF53474">
    <property type="entry name" value="alpha/beta-Hydrolases"/>
    <property type="match status" value="1"/>
</dbReference>
<name>A0A1S1LWT8_MYCCH</name>
<dbReference type="InterPro" id="IPR029058">
    <property type="entry name" value="AB_hydrolase_fold"/>
</dbReference>
<dbReference type="EMBL" id="MLIQ01000008">
    <property type="protein sequence ID" value="OHU60665.1"/>
    <property type="molecule type" value="Genomic_DNA"/>
</dbReference>
<evidence type="ECO:0000313" key="1">
    <source>
        <dbReference type="EMBL" id="OHU60665.1"/>
    </source>
</evidence>
<comment type="caution">
    <text evidence="1">The sequence shown here is derived from an EMBL/GenBank/DDBJ whole genome shotgun (WGS) entry which is preliminary data.</text>
</comment>
<gene>
    <name evidence="1" type="ORF">BKG82_02070</name>
</gene>
<dbReference type="AlphaFoldDB" id="A0A1S1LWT8"/>
<dbReference type="Proteomes" id="UP000180043">
    <property type="component" value="Unassembled WGS sequence"/>
</dbReference>
<evidence type="ECO:0000313" key="2">
    <source>
        <dbReference type="Proteomes" id="UP000180043"/>
    </source>
</evidence>
<sequence length="391" mass="41675">MIRIEDRNEAVRQWRDVMNDRFGPLYTRLLGELPRDTDKFGPRAAAWASEYQRRTGQIPTGEVSDDDLRALGIAPPAPPANRHLGLMFRGTGGIIGQDYVSRVMQAVANLVEEVHPEFAATMGGLPVGAAGGPGDISMAKAVEIAVADAKRIFLDRHRINPNIKVVIGGYSAGAVAAAKFRAWLLEHYPNNYLCSFSIGDPTRPYGGSYYGGPILAGQGISSWRFGDTGDYRHCWLTEPGDMYGNIPLGVVGDIMDDCFDMVTAFQLSDPLGAAGAILPKIPEVASKALGIELPAVFSALTGGPAGIAALGVPLVMGGLQGLLGWGDVNKLTGPAAAAQAAIIALRFVTANPPTAPHIQYEFREVWPGQTYLGLAIQHVRDWCSRTPAVAA</sequence>
<evidence type="ECO:0008006" key="3">
    <source>
        <dbReference type="Google" id="ProtNLM"/>
    </source>
</evidence>
<dbReference type="Gene3D" id="3.40.50.1820">
    <property type="entry name" value="alpha/beta hydrolase"/>
    <property type="match status" value="1"/>
</dbReference>
<organism evidence="1 2">
    <name type="scientific">Mycobacteroides chelonae</name>
    <name type="common">Mycobacterium chelonae</name>
    <dbReference type="NCBI Taxonomy" id="1774"/>
    <lineage>
        <taxon>Bacteria</taxon>
        <taxon>Bacillati</taxon>
        <taxon>Actinomycetota</taxon>
        <taxon>Actinomycetes</taxon>
        <taxon>Mycobacteriales</taxon>
        <taxon>Mycobacteriaceae</taxon>
        <taxon>Mycobacteroides</taxon>
    </lineage>
</organism>
<reference evidence="1 2" key="1">
    <citation type="submission" date="2016-10" db="EMBL/GenBank/DDBJ databases">
        <title>Evaluation of Human, Veterinary and Environmental Mycobacterium chelonae Isolates by Core Genome Phylogenomic Analysis, Targeted Gene Comparison, and Anti-microbial Susceptibility Patterns: A Tale of Mistaken Identities.</title>
        <authorList>
            <person name="Fogelson S.B."/>
            <person name="Camus A.C."/>
            <person name="Lorenz W."/>
            <person name="Vasireddy R."/>
            <person name="Vasireddy S."/>
            <person name="Smith T."/>
            <person name="Brown-Elliott B.A."/>
            <person name="Wallace R.J.Jr."/>
            <person name="Hasan N.A."/>
            <person name="Reischl U."/>
            <person name="Sanchez S."/>
        </authorList>
    </citation>
    <scope>NUCLEOTIDE SEQUENCE [LARGE SCALE GENOMIC DNA]</scope>
    <source>
        <strain evidence="1 2">15515</strain>
    </source>
</reference>
<protein>
    <recommendedName>
        <fullName evidence="3">Lysin B</fullName>
    </recommendedName>
</protein>
<dbReference type="RefSeq" id="WP_070940467.1">
    <property type="nucleotide sequence ID" value="NZ_JBLVUP010000001.1"/>
</dbReference>